<organism evidence="6 7">
    <name type="scientific">Oceanisphaera avium</name>
    <dbReference type="NCBI Taxonomy" id="1903694"/>
    <lineage>
        <taxon>Bacteria</taxon>
        <taxon>Pseudomonadati</taxon>
        <taxon>Pseudomonadota</taxon>
        <taxon>Gammaproteobacteria</taxon>
        <taxon>Aeromonadales</taxon>
        <taxon>Aeromonadaceae</taxon>
        <taxon>Oceanisphaera</taxon>
    </lineage>
</organism>
<dbReference type="OrthoDB" id="9795390at2"/>
<dbReference type="RefSeq" id="WP_086964048.1">
    <property type="nucleotide sequence ID" value="NZ_CP021376.1"/>
</dbReference>
<dbReference type="EMBL" id="CP021376">
    <property type="protein sequence ID" value="ART80182.1"/>
    <property type="molecule type" value="Genomic_DNA"/>
</dbReference>
<keyword evidence="7" id="KW-1185">Reference proteome</keyword>
<evidence type="ECO:0000259" key="5">
    <source>
        <dbReference type="Pfam" id="PF03109"/>
    </source>
</evidence>
<dbReference type="SUPFAM" id="SSF56112">
    <property type="entry name" value="Protein kinase-like (PK-like)"/>
    <property type="match status" value="1"/>
</dbReference>
<dbReference type="KEGG" id="ocm:CBP12_08485"/>
<dbReference type="InterPro" id="IPR051409">
    <property type="entry name" value="Atypical_kinase_ADCK"/>
</dbReference>
<keyword evidence="3" id="KW-0547">Nucleotide-binding</keyword>
<name>A0A1Y0CXY8_9GAMM</name>
<evidence type="ECO:0000256" key="4">
    <source>
        <dbReference type="ARBA" id="ARBA00022840"/>
    </source>
</evidence>
<reference evidence="7" key="1">
    <citation type="submission" date="2017-05" db="EMBL/GenBank/DDBJ databases">
        <authorList>
            <person name="Sung H."/>
        </authorList>
    </citation>
    <scope>NUCLEOTIDE SEQUENCE [LARGE SCALE GENOMIC DNA]</scope>
    <source>
        <strain evidence="7">AMac2203</strain>
    </source>
</reference>
<accession>A0A1Y0CXY8</accession>
<dbReference type="PANTHER" id="PTHR43851:SF3">
    <property type="entry name" value="COENZYME Q8"/>
    <property type="match status" value="1"/>
</dbReference>
<dbReference type="Proteomes" id="UP000243793">
    <property type="component" value="Chromosome"/>
</dbReference>
<keyword evidence="2" id="KW-0808">Transferase</keyword>
<dbReference type="AlphaFoldDB" id="A0A1Y0CXY8"/>
<evidence type="ECO:0000256" key="1">
    <source>
        <dbReference type="ARBA" id="ARBA00009670"/>
    </source>
</evidence>
<comment type="similarity">
    <text evidence="1">Belongs to the protein kinase superfamily. ADCK protein kinase family.</text>
</comment>
<dbReference type="GO" id="GO:0016740">
    <property type="term" value="F:transferase activity"/>
    <property type="evidence" value="ECO:0007669"/>
    <property type="project" value="UniProtKB-KW"/>
</dbReference>
<gene>
    <name evidence="6" type="ORF">CBP12_08485</name>
</gene>
<dbReference type="GO" id="GO:0005524">
    <property type="term" value="F:ATP binding"/>
    <property type="evidence" value="ECO:0007669"/>
    <property type="project" value="UniProtKB-KW"/>
</dbReference>
<dbReference type="GO" id="GO:0006744">
    <property type="term" value="P:ubiquinone biosynthetic process"/>
    <property type="evidence" value="ECO:0007669"/>
    <property type="project" value="TreeGrafter"/>
</dbReference>
<evidence type="ECO:0000256" key="3">
    <source>
        <dbReference type="ARBA" id="ARBA00022741"/>
    </source>
</evidence>
<sequence length="440" mass="48651">MAVADNKGSPIPKGRLRRMASLASLAARVSGGMLGEGARQWARGKRPSTKDLLLTPANASRITEQLAQLRGAAMKVGQLLSMDAGDLLPPELTLILSRLQSNGTPMPARQLSQVLAKELGENWQHHFAQFSFKPMAAASIGQVHLAHADDGRKLAIKVQYPGVSASIDSDVDNVLTLLKMSRLLPEQLDYSELLNEAKRQLHAEADYILEAQQLAKFASLLADEPQFVLPRVDSQLSSSRLLTMTYMEGVALSELQQQPQRVRNSVISQLFRLLFKELFEFRLVQTDPNFANYLYQPESQRLVLLDFGATRTSPSTISEGYRQLLTAGLNNDEATMEQALSQIGFFSQDIKASQRQAVVAMVQLACEPVRCPDVYDFANSTLAIQVRDAGSKLSLEQGYWHTPPADALFLHRKIGGLYLLAAKLNAQVNVQQLLRPYLII</sequence>
<feature type="domain" description="ABC1 atypical kinase-like" evidence="5">
    <location>
        <begin position="98"/>
        <end position="338"/>
    </location>
</feature>
<dbReference type="InterPro" id="IPR004147">
    <property type="entry name" value="ABC1_dom"/>
</dbReference>
<dbReference type="CDD" id="cd13970">
    <property type="entry name" value="ABC1_ADCK3"/>
    <property type="match status" value="1"/>
</dbReference>
<protein>
    <submittedName>
        <fullName evidence="6">Ubiquinol-cytochrome C reductase</fullName>
    </submittedName>
</protein>
<evidence type="ECO:0000313" key="7">
    <source>
        <dbReference type="Proteomes" id="UP000243793"/>
    </source>
</evidence>
<dbReference type="InterPro" id="IPR034646">
    <property type="entry name" value="ADCK3_dom"/>
</dbReference>
<evidence type="ECO:0000313" key="6">
    <source>
        <dbReference type="EMBL" id="ART80182.1"/>
    </source>
</evidence>
<evidence type="ECO:0000256" key="2">
    <source>
        <dbReference type="ARBA" id="ARBA00022679"/>
    </source>
</evidence>
<dbReference type="Pfam" id="PF03109">
    <property type="entry name" value="ABC1"/>
    <property type="match status" value="1"/>
</dbReference>
<keyword evidence="4" id="KW-0067">ATP-binding</keyword>
<dbReference type="PANTHER" id="PTHR43851">
    <property type="match status" value="1"/>
</dbReference>
<dbReference type="InterPro" id="IPR011009">
    <property type="entry name" value="Kinase-like_dom_sf"/>
</dbReference>
<proteinExistence type="inferred from homology"/>